<evidence type="ECO:0000256" key="7">
    <source>
        <dbReference type="RuleBase" id="RU004374"/>
    </source>
</evidence>
<dbReference type="Gene3D" id="3.30.760.10">
    <property type="entry name" value="RNA Cap, Translation Initiation Factor Eif4e"/>
    <property type="match status" value="1"/>
</dbReference>
<dbReference type="Pfam" id="PF01652">
    <property type="entry name" value="IF4E"/>
    <property type="match status" value="1"/>
</dbReference>
<evidence type="ECO:0000256" key="1">
    <source>
        <dbReference type="ARBA" id="ARBA00009860"/>
    </source>
</evidence>
<accession>A0AAQ4EHV4</accession>
<protein>
    <recommendedName>
        <fullName evidence="6">eIF-4F 25 kDa subunit</fullName>
    </recommendedName>
</protein>
<feature type="compositionally biased region" description="Basic and acidic residues" evidence="8">
    <location>
        <begin position="12"/>
        <end position="66"/>
    </location>
</feature>
<dbReference type="InterPro" id="IPR001040">
    <property type="entry name" value="TIF_eIF_4E"/>
</dbReference>
<keyword evidence="10" id="KW-1185">Reference proteome</keyword>
<evidence type="ECO:0000256" key="4">
    <source>
        <dbReference type="ARBA" id="ARBA00022884"/>
    </source>
</evidence>
<dbReference type="EMBL" id="JARKHS020015941">
    <property type="protein sequence ID" value="KAK8774013.1"/>
    <property type="molecule type" value="Genomic_DNA"/>
</dbReference>
<keyword evidence="3" id="KW-0810">Translation regulation</keyword>
<keyword evidence="2 7" id="KW-0396">Initiation factor</keyword>
<keyword evidence="4 7" id="KW-0694">RNA-binding</keyword>
<name>A0AAQ4EHV4_AMBAM</name>
<dbReference type="InterPro" id="IPR019770">
    <property type="entry name" value="TIF_eIF_4E_CS"/>
</dbReference>
<dbReference type="AlphaFoldDB" id="A0AAQ4EHV4"/>
<dbReference type="GO" id="GO:0016281">
    <property type="term" value="C:eukaryotic translation initiation factor 4F complex"/>
    <property type="evidence" value="ECO:0007669"/>
    <property type="project" value="TreeGrafter"/>
</dbReference>
<dbReference type="InterPro" id="IPR023398">
    <property type="entry name" value="TIF_eIF4e-like"/>
</dbReference>
<organism evidence="9 10">
    <name type="scientific">Amblyomma americanum</name>
    <name type="common">Lone star tick</name>
    <dbReference type="NCBI Taxonomy" id="6943"/>
    <lineage>
        <taxon>Eukaryota</taxon>
        <taxon>Metazoa</taxon>
        <taxon>Ecdysozoa</taxon>
        <taxon>Arthropoda</taxon>
        <taxon>Chelicerata</taxon>
        <taxon>Arachnida</taxon>
        <taxon>Acari</taxon>
        <taxon>Parasitiformes</taxon>
        <taxon>Ixodida</taxon>
        <taxon>Ixodoidea</taxon>
        <taxon>Ixodidae</taxon>
        <taxon>Amblyomminae</taxon>
        <taxon>Amblyomma</taxon>
    </lineage>
</organism>
<dbReference type="GO" id="GO:0006417">
    <property type="term" value="P:regulation of translation"/>
    <property type="evidence" value="ECO:0007669"/>
    <property type="project" value="UniProtKB-KW"/>
</dbReference>
<reference evidence="9 10" key="1">
    <citation type="journal article" date="2023" name="Arcadia Sci">
        <title>De novo assembly of a long-read Amblyomma americanum tick genome.</title>
        <authorList>
            <person name="Chou S."/>
            <person name="Poskanzer K.E."/>
            <person name="Rollins M."/>
            <person name="Thuy-Boun P.S."/>
        </authorList>
    </citation>
    <scope>NUCLEOTIDE SEQUENCE [LARGE SCALE GENOMIC DNA]</scope>
    <source>
        <strain evidence="9">F_SG_1</strain>
        <tissue evidence="9">Salivary glands</tissue>
    </source>
</reference>
<evidence type="ECO:0000256" key="2">
    <source>
        <dbReference type="ARBA" id="ARBA00022540"/>
    </source>
</evidence>
<proteinExistence type="inferred from homology"/>
<evidence type="ECO:0000256" key="3">
    <source>
        <dbReference type="ARBA" id="ARBA00022845"/>
    </source>
</evidence>
<comment type="similarity">
    <text evidence="1 7">Belongs to the eukaryotic initiation factor 4E family.</text>
</comment>
<dbReference type="GO" id="GO:0003743">
    <property type="term" value="F:translation initiation factor activity"/>
    <property type="evidence" value="ECO:0007669"/>
    <property type="project" value="UniProtKB-KW"/>
</dbReference>
<keyword evidence="5 7" id="KW-0648">Protein biosynthesis</keyword>
<evidence type="ECO:0000313" key="9">
    <source>
        <dbReference type="EMBL" id="KAK8774013.1"/>
    </source>
</evidence>
<dbReference type="SUPFAM" id="SSF55418">
    <property type="entry name" value="eIF4e-like"/>
    <property type="match status" value="1"/>
</dbReference>
<dbReference type="GO" id="GO:0000340">
    <property type="term" value="F:RNA 7-methylguanosine cap binding"/>
    <property type="evidence" value="ECO:0007669"/>
    <property type="project" value="UniProtKB-ARBA"/>
</dbReference>
<dbReference type="PROSITE" id="PS00813">
    <property type="entry name" value="IF4E"/>
    <property type="match status" value="1"/>
</dbReference>
<dbReference type="Proteomes" id="UP001321473">
    <property type="component" value="Unassembled WGS sequence"/>
</dbReference>
<feature type="region of interest" description="Disordered" evidence="8">
    <location>
        <begin position="1"/>
        <end position="80"/>
    </location>
</feature>
<sequence length="262" mass="30308">MGGKKGKSRQKSKQEKSKPEQSKPEQSKPEQSKPEQSKPEQSKQEQSKPEQSKPEQPEPEQSKQEQSKQNSANASPELPLKHPLEHRWSLWYYKDDKRRSWEENLVEISSFDTVEDFWALYHHVELPGNLRSGCDYSFFKTGIKPMWEDCRNKRGGRWLFNFSKNQGPECLNDNWLEVLLCLIGEGFDEFGDDVCGAVVQVRNKLDKISVWTADVNRADGNIHIGKTVKEIITLPPRYVVRYHSHVDTQSKSGSMAKARYEL</sequence>
<evidence type="ECO:0000313" key="10">
    <source>
        <dbReference type="Proteomes" id="UP001321473"/>
    </source>
</evidence>
<evidence type="ECO:0000256" key="5">
    <source>
        <dbReference type="ARBA" id="ARBA00022917"/>
    </source>
</evidence>
<feature type="compositionally biased region" description="Basic residues" evidence="8">
    <location>
        <begin position="1"/>
        <end position="11"/>
    </location>
</feature>
<evidence type="ECO:0000256" key="8">
    <source>
        <dbReference type="SAM" id="MobiDB-lite"/>
    </source>
</evidence>
<evidence type="ECO:0000256" key="6">
    <source>
        <dbReference type="ARBA" id="ARBA00032656"/>
    </source>
</evidence>
<dbReference type="PANTHER" id="PTHR11960">
    <property type="entry name" value="EUKARYOTIC TRANSLATION INITIATION FACTOR 4E RELATED"/>
    <property type="match status" value="1"/>
</dbReference>
<dbReference type="PANTHER" id="PTHR11960:SF8">
    <property type="entry name" value="EUKARYOTIC TRANSLATION INITIATION FACTOR 4E1-RELATED"/>
    <property type="match status" value="1"/>
</dbReference>
<gene>
    <name evidence="9" type="ORF">V5799_011457</name>
</gene>
<comment type="caution">
    <text evidence="9">The sequence shown here is derived from an EMBL/GenBank/DDBJ whole genome shotgun (WGS) entry which is preliminary data.</text>
</comment>